<gene>
    <name evidence="1" type="ORF">JCM19232_4495</name>
</gene>
<dbReference type="Proteomes" id="UP000031670">
    <property type="component" value="Unassembled WGS sequence"/>
</dbReference>
<dbReference type="EMBL" id="BBSA01000007">
    <property type="protein sequence ID" value="GAM62818.1"/>
    <property type="molecule type" value="Genomic_DNA"/>
</dbReference>
<dbReference type="AlphaFoldDB" id="A0A0B8PIC0"/>
<comment type="caution">
    <text evidence="1">The sequence shown here is derived from an EMBL/GenBank/DDBJ whole genome shotgun (WGS) entry which is preliminary data.</text>
</comment>
<organism evidence="1 2">
    <name type="scientific">Vibrio ishigakensis</name>
    <dbReference type="NCBI Taxonomy" id="1481914"/>
    <lineage>
        <taxon>Bacteria</taxon>
        <taxon>Pseudomonadati</taxon>
        <taxon>Pseudomonadota</taxon>
        <taxon>Gammaproteobacteria</taxon>
        <taxon>Vibrionales</taxon>
        <taxon>Vibrionaceae</taxon>
        <taxon>Vibrio</taxon>
    </lineage>
</organism>
<evidence type="ECO:0000313" key="1">
    <source>
        <dbReference type="EMBL" id="GAM62818.1"/>
    </source>
</evidence>
<proteinExistence type="predicted"/>
<reference evidence="1 2" key="1">
    <citation type="submission" date="2015-01" db="EMBL/GenBank/DDBJ databases">
        <title>Vibrio sp. C5 JCM 19232 whole genome shotgun sequence.</title>
        <authorList>
            <person name="Sawabe T."/>
            <person name="Meirelles P."/>
            <person name="Feng G."/>
            <person name="Sayaka M."/>
            <person name="Hattori M."/>
            <person name="Ohkuma M."/>
        </authorList>
    </citation>
    <scope>NUCLEOTIDE SEQUENCE [LARGE SCALE GENOMIC DNA]</scope>
    <source>
        <strain evidence="1 2">JCM19232</strain>
    </source>
</reference>
<sequence>MLAFVQLIEVNAVEKIHIIAFFWIVDIRHNRGVAQLL</sequence>
<evidence type="ECO:0000313" key="2">
    <source>
        <dbReference type="Proteomes" id="UP000031670"/>
    </source>
</evidence>
<protein>
    <submittedName>
        <fullName evidence="1">Uncharacterized protein</fullName>
    </submittedName>
</protein>
<accession>A0A0B8PIC0</accession>
<name>A0A0B8PIC0_9VIBR</name>
<reference evidence="1 2" key="2">
    <citation type="submission" date="2015-01" db="EMBL/GenBank/DDBJ databases">
        <authorList>
            <consortium name="NBRP consortium"/>
            <person name="Sawabe T."/>
            <person name="Meirelles P."/>
            <person name="Feng G."/>
            <person name="Sayaka M."/>
            <person name="Hattori M."/>
            <person name="Ohkuma M."/>
        </authorList>
    </citation>
    <scope>NUCLEOTIDE SEQUENCE [LARGE SCALE GENOMIC DNA]</scope>
    <source>
        <strain evidence="1 2">JCM19232</strain>
    </source>
</reference>